<dbReference type="Gene3D" id="3.40.50.300">
    <property type="entry name" value="P-loop containing nucleotide triphosphate hydrolases"/>
    <property type="match status" value="1"/>
</dbReference>
<keyword evidence="2" id="KW-1185">Reference proteome</keyword>
<gene>
    <name evidence="1" type="ORF">SRA_05791</name>
</gene>
<dbReference type="InterPro" id="IPR027417">
    <property type="entry name" value="P-loop_NTPase"/>
</dbReference>
<proteinExistence type="predicted"/>
<evidence type="ECO:0000313" key="2">
    <source>
        <dbReference type="Proteomes" id="UP000007815"/>
    </source>
</evidence>
<dbReference type="SUPFAM" id="SSF52540">
    <property type="entry name" value="P-loop containing nucleoside triphosphate hydrolases"/>
    <property type="match status" value="1"/>
</dbReference>
<dbReference type="EMBL" id="AJTZ01000005">
    <property type="protein sequence ID" value="EJN94024.1"/>
    <property type="molecule type" value="Genomic_DNA"/>
</dbReference>
<reference evidence="1 2" key="1">
    <citation type="submission" date="2009-12" db="EMBL/GenBank/DDBJ databases">
        <authorList>
            <person name="Lefebure T."/>
            <person name="Cornejo O.E."/>
            <person name="Pavinski Bitar P.D."/>
            <person name="Lang P."/>
            <person name="Stanhope M.J."/>
        </authorList>
    </citation>
    <scope>NUCLEOTIDE SEQUENCE [LARGE SCALE GENOMIC DNA]</scope>
    <source>
        <strain evidence="1 2">FA-1</strain>
    </source>
</reference>
<organism evidence="1 2">
    <name type="scientific">Streptococcus ratti FA-1 = DSM 20564</name>
    <dbReference type="NCBI Taxonomy" id="699248"/>
    <lineage>
        <taxon>Bacteria</taxon>
        <taxon>Bacillati</taxon>
        <taxon>Bacillota</taxon>
        <taxon>Bacilli</taxon>
        <taxon>Lactobacillales</taxon>
        <taxon>Streptococcaceae</taxon>
        <taxon>Streptococcus</taxon>
    </lineage>
</organism>
<sequence>MVMDHGRIIESGNHKELMKQRGTYYRLYTGVLELD</sequence>
<dbReference type="Proteomes" id="UP000007815">
    <property type="component" value="Unassembled WGS sequence"/>
</dbReference>
<comment type="caution">
    <text evidence="1">The sequence shown here is derived from an EMBL/GenBank/DDBJ whole genome shotgun (WGS) entry which is preliminary data.</text>
</comment>
<evidence type="ECO:0000313" key="1">
    <source>
        <dbReference type="EMBL" id="EJN94024.1"/>
    </source>
</evidence>
<dbReference type="RefSeq" id="WP_003088549.1">
    <property type="nucleotide sequence ID" value="NZ_AOCD01000089.1"/>
</dbReference>
<accession>A0ABP2QY64</accession>
<protein>
    <submittedName>
        <fullName evidence="1">ABC transporter</fullName>
    </submittedName>
</protein>
<name>A0ABP2QY64_STRRT</name>